<gene>
    <name evidence="7" type="ORF">FH972_021184</name>
</gene>
<feature type="compositionally biased region" description="Low complexity" evidence="5">
    <location>
        <begin position="470"/>
        <end position="491"/>
    </location>
</feature>
<keyword evidence="2" id="KW-0813">Transport</keyword>
<dbReference type="EMBL" id="VIBQ01000009">
    <property type="protein sequence ID" value="KAB8336876.1"/>
    <property type="molecule type" value="Genomic_DNA"/>
</dbReference>
<organism evidence="7 8">
    <name type="scientific">Carpinus fangiana</name>
    <dbReference type="NCBI Taxonomy" id="176857"/>
    <lineage>
        <taxon>Eukaryota</taxon>
        <taxon>Viridiplantae</taxon>
        <taxon>Streptophyta</taxon>
        <taxon>Embryophyta</taxon>
        <taxon>Tracheophyta</taxon>
        <taxon>Spermatophyta</taxon>
        <taxon>Magnoliopsida</taxon>
        <taxon>eudicotyledons</taxon>
        <taxon>Gunneridae</taxon>
        <taxon>Pentapetalae</taxon>
        <taxon>rosids</taxon>
        <taxon>fabids</taxon>
        <taxon>Fagales</taxon>
        <taxon>Betulaceae</taxon>
        <taxon>Carpinus</taxon>
    </lineage>
</organism>
<evidence type="ECO:0000256" key="5">
    <source>
        <dbReference type="SAM" id="MobiDB-lite"/>
    </source>
</evidence>
<feature type="compositionally biased region" description="Basic and acidic residues" evidence="5">
    <location>
        <begin position="440"/>
        <end position="456"/>
    </location>
</feature>
<evidence type="ECO:0000256" key="1">
    <source>
        <dbReference type="ARBA" id="ARBA00006518"/>
    </source>
</evidence>
<feature type="compositionally biased region" description="Pro residues" evidence="5">
    <location>
        <begin position="225"/>
        <end position="237"/>
    </location>
</feature>
<keyword evidence="3" id="KW-0268">Exocytosis</keyword>
<dbReference type="OrthoDB" id="27109at2759"/>
<sequence length="1457" mass="160019">MDARRPYANGFASAQTPPRSAGMDSAARPDPLRPSQATSSQAMSRAQKFDDEKRRITESCFSKNDEKGRPLQNYITHVRVEEDGMYPTGPPPPDANPQYKKSRVIIIAVKNTGRVWVHKARENADGTFQIGKSWPMEDLTALEVFSPQPGQSLEVQQRTQWAGSVGFVVTMGKPYYWAASTSKEKDFFAASLVKIYRKYTAGKVPQLTGFGPAEINDIMGGTPAQEPPLQIPVPPQPQFANQTARGQSPTSRKQIPSQEPSQRRPISPETAPPFPQGGSPSQRPPSPLRHRNITPMSDYGRPTTSSSTVYSRDASAHYPPQSRDGATPSLRTQHSNDSSLRKPPATEPLQPPPRLRSPPAPQAPGISSYASHPALSDARSHAGDFRGPSSHYDAPGASNGHGPRDVYTTPPESIASQSVSSLHGSVSDVGSQHAAPQAIPERRRPPLQDGYARSRGDTMNGSGGYHGPVAAAAAATPNQELGPSPLGSSGPASFDQRGANDPTPAPLQPRNADSPSRAPPPDSEQTRQYRPGLGPMTGRTKQEETANKLRKAATAAGAFKPRAGGAGARLLANKNKKSEDDTSLNEVVPAPSASRNMSGDSLQQTPIDKIAEKPPTIVKEPAPEVQVSSPVPMTPQEEPRAAAREPVGLGIDPNVPTETQPSDQPPQPIKKPRSNKYDAAFGMLDIDPTIFVEQQREYETILSDFGWEKSILSGKKVDALETDLRREIARLEAGSWLGSSDQKDDRVDFVQKMLDKAIAECDEMEGLLTLYGVELGTLNSDVSYIEAQSHGLQIQTANQKALQTRLHDLVDTVSIDASQLEPLRRASISDTHGLESVEICLVQLYEALATIDPSMIRGRSLSAQENDSLNTMRSLQERKDVYLNEVYAFLDRLRQYMDPTFATAFKKTMEMVSRSNSGVKGNTTLDVASHDLARAALWQYSPLMLFVKEIEPPAWDSVMQIYTGRAGGVYRTEFVDNIAAWKKTARKPTGAEQQALFTAQEVEKSDGMIRSAQKLTVKRSQMLARGLRTGTFEKKTKVTKDPNAKYDPFETLAGALDEMLPVMTCEQNFVVDFFHASSSEAVDFPEFVASSPPGDRRGTNLFARKPVEPNRDMANRVLRSMEQIYTSWPTEMQSFIDWAVTGNELQAIGIICAIERSLLFLSDTSQEFITRTLQKLLERLAQLFIRTIDAQIRAIEDTKVKIKKRKGVIHFMKVFPNFSAVVESMLPPADSPDGELEIRSMVDKAYTRINKAMFDSLKVIAKESPVGGQATSTDPDDKEALNYHILLIENMHHYKEEVLEHGDAVLGEWRGKAMLEMAEHQELYVAAIIRRPLGRLLDFVESVESLLAASAAARATPAGIPGAHPSHARAVFKKTLAAHTAKDVRKGVDALRLRVEKHFGDADEPGLSQRLVGTILDDCERRYIDVAERTRVIARDVYEGTVEVEFGRADVQSAFRR</sequence>
<feature type="compositionally biased region" description="Pro residues" evidence="5">
    <location>
        <begin position="345"/>
        <end position="362"/>
    </location>
</feature>
<dbReference type="InterPro" id="IPR048628">
    <property type="entry name" value="Sec3_C"/>
</dbReference>
<accession>A0A5N6KNZ6</accession>
<name>A0A5N6KNZ6_9ROSI</name>
<dbReference type="CDD" id="cd13315">
    <property type="entry name" value="PH_Sec3"/>
    <property type="match status" value="1"/>
</dbReference>
<dbReference type="PANTHER" id="PTHR16092:SF14">
    <property type="entry name" value="EXOCYST COMPLEX COMPONENT 1 ISOFORM X1"/>
    <property type="match status" value="1"/>
</dbReference>
<evidence type="ECO:0000256" key="2">
    <source>
        <dbReference type="ARBA" id="ARBA00022448"/>
    </source>
</evidence>
<keyword evidence="4" id="KW-0175">Coiled coil</keyword>
<evidence type="ECO:0000313" key="8">
    <source>
        <dbReference type="Proteomes" id="UP000327013"/>
    </source>
</evidence>
<dbReference type="Pfam" id="PF15277">
    <property type="entry name" value="Sec3-PIP2_bind"/>
    <property type="match status" value="1"/>
</dbReference>
<evidence type="ECO:0000256" key="4">
    <source>
        <dbReference type="ARBA" id="ARBA00023054"/>
    </source>
</evidence>
<dbReference type="GO" id="GO:0005546">
    <property type="term" value="F:phosphatidylinositol-4,5-bisphosphate binding"/>
    <property type="evidence" value="ECO:0007669"/>
    <property type="project" value="TreeGrafter"/>
</dbReference>
<protein>
    <recommendedName>
        <fullName evidence="6">Exocyst complex component Sec3 PIP2-binding N-terminal domain-containing protein</fullName>
    </recommendedName>
</protein>
<dbReference type="PANTHER" id="PTHR16092">
    <property type="entry name" value="SEC3/SYNTAXIN-RELATED"/>
    <property type="match status" value="1"/>
</dbReference>
<dbReference type="Pfam" id="PF09763">
    <property type="entry name" value="Sec3_CC"/>
    <property type="match status" value="1"/>
</dbReference>
<comment type="similarity">
    <text evidence="1">Belongs to the SEC3 family.</text>
</comment>
<dbReference type="GO" id="GO:0005886">
    <property type="term" value="C:plasma membrane"/>
    <property type="evidence" value="ECO:0007669"/>
    <property type="project" value="TreeGrafter"/>
</dbReference>
<feature type="compositionally biased region" description="Polar residues" evidence="5">
    <location>
        <begin position="239"/>
        <end position="260"/>
    </location>
</feature>
<evidence type="ECO:0000259" key="6">
    <source>
        <dbReference type="SMART" id="SM01313"/>
    </source>
</evidence>
<dbReference type="GO" id="GO:0000145">
    <property type="term" value="C:exocyst"/>
    <property type="evidence" value="ECO:0007669"/>
    <property type="project" value="InterPro"/>
</dbReference>
<dbReference type="InterPro" id="IPR028258">
    <property type="entry name" value="Sec3-PIP2_bind"/>
</dbReference>
<feature type="compositionally biased region" description="Polar residues" evidence="5">
    <location>
        <begin position="593"/>
        <end position="606"/>
    </location>
</feature>
<feature type="compositionally biased region" description="Polar residues" evidence="5">
    <location>
        <begin position="329"/>
        <end position="338"/>
    </location>
</feature>
<dbReference type="FunFam" id="2.30.29.90:FF:000003">
    <property type="entry name" value="Exocyst complex component Sec3"/>
    <property type="match status" value="1"/>
</dbReference>
<feature type="compositionally biased region" description="Basic and acidic residues" evidence="5">
    <location>
        <begin position="47"/>
        <end position="69"/>
    </location>
</feature>
<proteinExistence type="inferred from homology"/>
<dbReference type="InterPro" id="IPR019160">
    <property type="entry name" value="Sec3_CC"/>
</dbReference>
<evidence type="ECO:0000313" key="7">
    <source>
        <dbReference type="EMBL" id="KAB8336876.1"/>
    </source>
</evidence>
<feature type="region of interest" description="Disordered" evidence="5">
    <location>
        <begin position="1"/>
        <end position="72"/>
    </location>
</feature>
<reference evidence="7 8" key="1">
    <citation type="submission" date="2019-06" db="EMBL/GenBank/DDBJ databases">
        <title>A chromosomal-level reference genome of Carpinus fangiana (Coryloideae, Betulaceae).</title>
        <authorList>
            <person name="Yang X."/>
            <person name="Wang Z."/>
            <person name="Zhang L."/>
            <person name="Hao G."/>
            <person name="Liu J."/>
            <person name="Yang Y."/>
        </authorList>
    </citation>
    <scope>NUCLEOTIDE SEQUENCE [LARGE SCALE GENOMIC DNA]</scope>
    <source>
        <strain evidence="7">Cfa_2016G</strain>
        <tissue evidence="7">Leaf</tissue>
    </source>
</reference>
<feature type="domain" description="Exocyst complex component Sec3 PIP2-binding N-terminal" evidence="6">
    <location>
        <begin position="98"/>
        <end position="199"/>
    </location>
</feature>
<dbReference type="Proteomes" id="UP000327013">
    <property type="component" value="Unassembled WGS sequence"/>
</dbReference>
<dbReference type="Gene3D" id="2.30.29.90">
    <property type="match status" value="1"/>
</dbReference>
<comment type="caution">
    <text evidence="7">The sequence shown here is derived from an EMBL/GenBank/DDBJ whole genome shotgun (WGS) entry which is preliminary data.</text>
</comment>
<dbReference type="SMART" id="SM01313">
    <property type="entry name" value="Sec3-PIP2_bind"/>
    <property type="match status" value="1"/>
</dbReference>
<dbReference type="Pfam" id="PF20654">
    <property type="entry name" value="Sec3_C-term"/>
    <property type="match status" value="1"/>
</dbReference>
<feature type="region of interest" description="Disordered" evidence="5">
    <location>
        <begin position="218"/>
        <end position="674"/>
    </location>
</feature>
<keyword evidence="8" id="KW-1185">Reference proteome</keyword>
<dbReference type="GO" id="GO:0006887">
    <property type="term" value="P:exocytosis"/>
    <property type="evidence" value="ECO:0007669"/>
    <property type="project" value="UniProtKB-KW"/>
</dbReference>
<feature type="compositionally biased region" description="Low complexity" evidence="5">
    <location>
        <begin position="416"/>
        <end position="431"/>
    </location>
</feature>
<evidence type="ECO:0000256" key="3">
    <source>
        <dbReference type="ARBA" id="ARBA00022483"/>
    </source>
</evidence>
<feature type="compositionally biased region" description="Polar residues" evidence="5">
    <location>
        <begin position="35"/>
        <end position="44"/>
    </location>
</feature>
<dbReference type="GO" id="GO:0006893">
    <property type="term" value="P:Golgi to plasma membrane transport"/>
    <property type="evidence" value="ECO:0007669"/>
    <property type="project" value="TreeGrafter"/>
</dbReference>